<gene>
    <name evidence="2" type="ORF">AB4Y39_16350</name>
</gene>
<evidence type="ECO:0000259" key="1">
    <source>
        <dbReference type="Pfam" id="PF00497"/>
    </source>
</evidence>
<evidence type="ECO:0000313" key="2">
    <source>
        <dbReference type="EMBL" id="XDK39654.1"/>
    </source>
</evidence>
<dbReference type="Gene3D" id="3.40.190.10">
    <property type="entry name" value="Periplasmic binding protein-like II"/>
    <property type="match status" value="2"/>
</dbReference>
<dbReference type="Pfam" id="PF00497">
    <property type="entry name" value="SBP_bac_3"/>
    <property type="match status" value="1"/>
</dbReference>
<dbReference type="AlphaFoldDB" id="A0AB39I4U9"/>
<protein>
    <submittedName>
        <fullName evidence="2">TIGR02285 family protein</fullName>
    </submittedName>
</protein>
<accession>A0AB39I4U9</accession>
<feature type="domain" description="Solute-binding protein family 3/N-terminal" evidence="1">
    <location>
        <begin position="26"/>
        <end position="261"/>
    </location>
</feature>
<dbReference type="NCBIfam" id="TIGR02285">
    <property type="entry name" value="TIGR02285 family protein"/>
    <property type="match status" value="1"/>
</dbReference>
<proteinExistence type="predicted"/>
<dbReference type="SUPFAM" id="SSF53850">
    <property type="entry name" value="Periplasmic binding protein-like II"/>
    <property type="match status" value="1"/>
</dbReference>
<dbReference type="RefSeq" id="WP_045189734.1">
    <property type="nucleotide sequence ID" value="NZ_CP162607.1"/>
</dbReference>
<dbReference type="InterPro" id="IPR001638">
    <property type="entry name" value="Solute-binding_3/MltF_N"/>
</dbReference>
<dbReference type="InterPro" id="IPR011972">
    <property type="entry name" value="CHP02285"/>
</dbReference>
<reference evidence="2" key="1">
    <citation type="submission" date="2024-07" db="EMBL/GenBank/DDBJ databases">
        <title>Identification and characteristics of a novel species of coltsfoot's symbiotic bacteria.</title>
        <authorList>
            <person name="Juszczyk A."/>
            <person name="Jasielczuk I."/>
            <person name="Gurgul A."/>
            <person name="Rogala M."/>
            <person name="Kowalczyk A."/>
            <person name="Szmatola T."/>
            <person name="Kosecka-Strojek M."/>
            <person name="Arent Z."/>
            <person name="Latowski D."/>
        </authorList>
    </citation>
    <scope>NUCLEOTIDE SEQUENCE</scope>
    <source>
        <strain evidence="2">Hg7Tf</strain>
    </source>
</reference>
<organism evidence="2">
    <name type="scientific">Pseudomonas sp. Hg7Tf</name>
    <dbReference type="NCBI Taxonomy" id="3236988"/>
    <lineage>
        <taxon>Bacteria</taxon>
        <taxon>Pseudomonadati</taxon>
        <taxon>Pseudomonadota</taxon>
        <taxon>Gammaproteobacteria</taxon>
        <taxon>Pseudomonadales</taxon>
        <taxon>Pseudomonadaceae</taxon>
        <taxon>Pseudomonas</taxon>
    </lineage>
</organism>
<name>A0AB39I4U9_9PSED</name>
<sequence length="278" mass="31898">MLCTLLGASMPGIAVAKERLFWLLRDLPPLTIFEGSSKGQGVVDQLLPMLIEKMPEYDHSILRVNRARGNQMLQEGRFTCDPTLLWTPERAQFVHFSQPSLGILSSGVVVRQQDQPLLKPYLNNDEVNLRTLLDSTSMKLGVVAERSYSPTVDALLKTLPAKTLSRHFGNDAVTNLLQMQQRERLQLLLGYWPEVRYLIQQQGWPADNYRFYPIQGVARYQFIHVGCADTPLGREAISHIDQLLKTLRRDTLPDLYAKWLDPELRERYLQDSQQFFGD</sequence>
<dbReference type="EMBL" id="CP162607">
    <property type="protein sequence ID" value="XDK39654.1"/>
    <property type="molecule type" value="Genomic_DNA"/>
</dbReference>